<dbReference type="InParanoid" id="A0A3Q7HBP8"/>
<dbReference type="Gramene" id="Solyc07g041195.1.1">
    <property type="protein sequence ID" value="Solyc07g041195.1.1"/>
    <property type="gene ID" value="Solyc07g041195.1"/>
</dbReference>
<accession>A0A3Q7HBP8</accession>
<dbReference type="EnsemblPlants" id="Solyc07g041195.1.1">
    <property type="protein sequence ID" value="Solyc07g041195.1.1"/>
    <property type="gene ID" value="Solyc07g041195.1"/>
</dbReference>
<protein>
    <submittedName>
        <fullName evidence="1">Uncharacterized protein</fullName>
    </submittedName>
</protein>
<reference evidence="1" key="1">
    <citation type="journal article" date="2012" name="Nature">
        <title>The tomato genome sequence provides insights into fleshy fruit evolution.</title>
        <authorList>
            <consortium name="Tomato Genome Consortium"/>
        </authorList>
    </citation>
    <scope>NUCLEOTIDE SEQUENCE [LARGE SCALE GENOMIC DNA]</scope>
    <source>
        <strain evidence="1">cv. Heinz 1706</strain>
    </source>
</reference>
<sequence length="63" mass="7597">MEVIDYDRRYRRFDHGNKGFHIEPWGEQLADTAVRKGLFFKAVRYNSLKTTKMYKRSAKKNQV</sequence>
<dbReference type="AlphaFoldDB" id="A0A3Q7HBP8"/>
<keyword evidence="2" id="KW-1185">Reference proteome</keyword>
<dbReference type="Proteomes" id="UP000004994">
    <property type="component" value="Chromosome 7"/>
</dbReference>
<evidence type="ECO:0000313" key="1">
    <source>
        <dbReference type="EnsemblPlants" id="Solyc07g041195.1.1"/>
    </source>
</evidence>
<proteinExistence type="predicted"/>
<organism evidence="1">
    <name type="scientific">Solanum lycopersicum</name>
    <name type="common">Tomato</name>
    <name type="synonym">Lycopersicon esculentum</name>
    <dbReference type="NCBI Taxonomy" id="4081"/>
    <lineage>
        <taxon>Eukaryota</taxon>
        <taxon>Viridiplantae</taxon>
        <taxon>Streptophyta</taxon>
        <taxon>Embryophyta</taxon>
        <taxon>Tracheophyta</taxon>
        <taxon>Spermatophyta</taxon>
        <taxon>Magnoliopsida</taxon>
        <taxon>eudicotyledons</taxon>
        <taxon>Gunneridae</taxon>
        <taxon>Pentapetalae</taxon>
        <taxon>asterids</taxon>
        <taxon>lamiids</taxon>
        <taxon>Solanales</taxon>
        <taxon>Solanaceae</taxon>
        <taxon>Solanoideae</taxon>
        <taxon>Solaneae</taxon>
        <taxon>Solanum</taxon>
        <taxon>Solanum subgen. Lycopersicon</taxon>
    </lineage>
</organism>
<name>A0A3Q7HBP8_SOLLC</name>
<evidence type="ECO:0000313" key="2">
    <source>
        <dbReference type="Proteomes" id="UP000004994"/>
    </source>
</evidence>
<reference evidence="1" key="2">
    <citation type="submission" date="2019-01" db="UniProtKB">
        <authorList>
            <consortium name="EnsemblPlants"/>
        </authorList>
    </citation>
    <scope>IDENTIFICATION</scope>
    <source>
        <strain evidence="1">cv. Heinz 1706</strain>
    </source>
</reference>